<dbReference type="AlphaFoldDB" id="G5HD62"/>
<comment type="caution">
    <text evidence="1">The sequence shown here is derived from an EMBL/GenBank/DDBJ whole genome shotgun (WGS) entry which is preliminary data.</text>
</comment>
<evidence type="ECO:0000313" key="2">
    <source>
        <dbReference type="Proteomes" id="UP000003763"/>
    </source>
</evidence>
<accession>G5HD62</accession>
<proteinExistence type="predicted"/>
<gene>
    <name evidence="1" type="ORF">HMPREF9469_00524</name>
</gene>
<name>G5HD62_9FIRM</name>
<evidence type="ECO:0000313" key="1">
    <source>
        <dbReference type="EMBL" id="EHF00766.1"/>
    </source>
</evidence>
<dbReference type="Proteomes" id="UP000003763">
    <property type="component" value="Unassembled WGS sequence"/>
</dbReference>
<dbReference type="RefSeq" id="WP_007858887.1">
    <property type="nucleotide sequence ID" value="NZ_JH376420.1"/>
</dbReference>
<organism evidence="1 2">
    <name type="scientific">[Clostridium] citroniae WAL-17108</name>
    <dbReference type="NCBI Taxonomy" id="742733"/>
    <lineage>
        <taxon>Bacteria</taxon>
        <taxon>Bacillati</taxon>
        <taxon>Bacillota</taxon>
        <taxon>Clostridia</taxon>
        <taxon>Lachnospirales</taxon>
        <taxon>Lachnospiraceae</taxon>
        <taxon>Enterocloster</taxon>
    </lineage>
</organism>
<dbReference type="EMBL" id="ADLJ01000003">
    <property type="protein sequence ID" value="EHF00766.1"/>
    <property type="molecule type" value="Genomic_DNA"/>
</dbReference>
<dbReference type="HOGENOM" id="CLU_2258823_0_0_9"/>
<protein>
    <submittedName>
        <fullName evidence="1">Uncharacterized protein</fullName>
    </submittedName>
</protein>
<sequence>MMGGEQRAYKDFVIARIEFALLRLRNNPAYIERCRQQEKGEEKVDKLLHKLNKRERITIRRHYEGEIVKQNFELDETYLQGMRDCVQILSFLNALDTEVRFNE</sequence>
<reference evidence="1 2" key="1">
    <citation type="submission" date="2011-08" db="EMBL/GenBank/DDBJ databases">
        <title>The Genome Sequence of Clostridium citroniae WAL-17108.</title>
        <authorList>
            <consortium name="The Broad Institute Genome Sequencing Platform"/>
            <person name="Earl A."/>
            <person name="Ward D."/>
            <person name="Feldgarden M."/>
            <person name="Gevers D."/>
            <person name="Finegold S.M."/>
            <person name="Summanen P.H."/>
            <person name="Molitoris D.R."/>
            <person name="Vaisanen M.L."/>
            <person name="Daigneault M."/>
            <person name="Allen-Vercoe E."/>
            <person name="Young S.K."/>
            <person name="Zeng Q."/>
            <person name="Gargeya S."/>
            <person name="Fitzgerald M."/>
            <person name="Haas B."/>
            <person name="Abouelleil A."/>
            <person name="Alvarado L."/>
            <person name="Arachchi H.M."/>
            <person name="Berlin A."/>
            <person name="Brown A."/>
            <person name="Chapman S.B."/>
            <person name="Chen Z."/>
            <person name="Dunbar C."/>
            <person name="Freedman E."/>
            <person name="Gearin G."/>
            <person name="Gellesch M."/>
            <person name="Goldberg J."/>
            <person name="Griggs A."/>
            <person name="Gujja S."/>
            <person name="Heiman D."/>
            <person name="Howarth C."/>
            <person name="Larson L."/>
            <person name="Lui A."/>
            <person name="MacDonald P.J.P."/>
            <person name="Montmayeur A."/>
            <person name="Murphy C."/>
            <person name="Neiman D."/>
            <person name="Pearson M."/>
            <person name="Priest M."/>
            <person name="Roberts A."/>
            <person name="Saif S."/>
            <person name="Shea T."/>
            <person name="Shenoy N."/>
            <person name="Sisk P."/>
            <person name="Stolte C."/>
            <person name="Sykes S."/>
            <person name="Wortman J."/>
            <person name="Nusbaum C."/>
            <person name="Birren B."/>
        </authorList>
    </citation>
    <scope>NUCLEOTIDE SEQUENCE [LARGE SCALE GENOMIC DNA]</scope>
    <source>
        <strain evidence="1 2">WAL-17108</strain>
    </source>
</reference>